<name>A0AAU9N2P3_9ASTR</name>
<keyword evidence="3" id="KW-1185">Reference proteome</keyword>
<sequence length="137" mass="14956">MDGHMKIQPKLKGGPQAWGSTKENSDILYLTSGSKTSSRPLPHTALGLTLLTSSSLIKKTPYALNKKKRRSSHLLVRSPSSSRILPIDQPVEDRLQPPLPLHRRSPAAVPPQSPVATAVGIVFTCDLCCPRFHQCLT</sequence>
<dbReference type="Proteomes" id="UP001157418">
    <property type="component" value="Unassembled WGS sequence"/>
</dbReference>
<reference evidence="2 3" key="1">
    <citation type="submission" date="2022-01" db="EMBL/GenBank/DDBJ databases">
        <authorList>
            <person name="Xiong W."/>
            <person name="Schranz E."/>
        </authorList>
    </citation>
    <scope>NUCLEOTIDE SEQUENCE [LARGE SCALE GENOMIC DNA]</scope>
</reference>
<dbReference type="EMBL" id="CAKMRJ010003334">
    <property type="protein sequence ID" value="CAH1430609.1"/>
    <property type="molecule type" value="Genomic_DNA"/>
</dbReference>
<organism evidence="2 3">
    <name type="scientific">Lactuca virosa</name>
    <dbReference type="NCBI Taxonomy" id="75947"/>
    <lineage>
        <taxon>Eukaryota</taxon>
        <taxon>Viridiplantae</taxon>
        <taxon>Streptophyta</taxon>
        <taxon>Embryophyta</taxon>
        <taxon>Tracheophyta</taxon>
        <taxon>Spermatophyta</taxon>
        <taxon>Magnoliopsida</taxon>
        <taxon>eudicotyledons</taxon>
        <taxon>Gunneridae</taxon>
        <taxon>Pentapetalae</taxon>
        <taxon>asterids</taxon>
        <taxon>campanulids</taxon>
        <taxon>Asterales</taxon>
        <taxon>Asteraceae</taxon>
        <taxon>Cichorioideae</taxon>
        <taxon>Cichorieae</taxon>
        <taxon>Lactucinae</taxon>
        <taxon>Lactuca</taxon>
    </lineage>
</organism>
<comment type="caution">
    <text evidence="2">The sequence shown here is derived from an EMBL/GenBank/DDBJ whole genome shotgun (WGS) entry which is preliminary data.</text>
</comment>
<dbReference type="AlphaFoldDB" id="A0AAU9N2P3"/>
<evidence type="ECO:0000313" key="2">
    <source>
        <dbReference type="EMBL" id="CAH1430609.1"/>
    </source>
</evidence>
<accession>A0AAU9N2P3</accession>
<protein>
    <submittedName>
        <fullName evidence="2">Uncharacterized protein</fullName>
    </submittedName>
</protein>
<evidence type="ECO:0000313" key="3">
    <source>
        <dbReference type="Proteomes" id="UP001157418"/>
    </source>
</evidence>
<proteinExistence type="predicted"/>
<feature type="region of interest" description="Disordered" evidence="1">
    <location>
        <begin position="1"/>
        <end position="20"/>
    </location>
</feature>
<evidence type="ECO:0000256" key="1">
    <source>
        <dbReference type="SAM" id="MobiDB-lite"/>
    </source>
</evidence>
<gene>
    <name evidence="2" type="ORF">LVIROSA_LOCUS17370</name>
</gene>